<accession>A0ABD1YUM0</accession>
<comment type="subcellular location">
    <subcellularLocation>
        <location evidence="1 8">Membrane</location>
        <topology evidence="1 8">Multi-pass membrane protein</topology>
    </subcellularLocation>
</comment>
<feature type="transmembrane region" description="Helical" evidence="10">
    <location>
        <begin position="17"/>
        <end position="37"/>
    </location>
</feature>
<dbReference type="Proteomes" id="UP001605036">
    <property type="component" value="Unassembled WGS sequence"/>
</dbReference>
<dbReference type="PANTHER" id="PTHR31942">
    <property type="entry name" value="MLO-LIKE PROTEIN 1"/>
    <property type="match status" value="1"/>
</dbReference>
<dbReference type="GO" id="GO:0006952">
    <property type="term" value="P:defense response"/>
    <property type="evidence" value="ECO:0007669"/>
    <property type="project" value="UniProtKB-KW"/>
</dbReference>
<sequence length="543" mass="61058">MAISDPSARTLEFTPTWAVAAVCALFVVISLGIVKIIEKVESGFREGKKKALLLALRKMKEELMLLGFISLLLTVSQTYVASICVQSSLLEHFTPCNLSDRKTYGGPDKGTDSPSSDPSKKGDAHRRLMGYLGNSLLEEAAKLPIRRQLAGGGGGLATTCPEGKESFVSATGLGQLHIFIFVLAVVHVVYSLVAMGLASLKVRTWKTWEDEAQQNSHDRMLEMVRTLTVKRQSTFVAYHSTSSSNWSHDGINVWVVCFFRQFGISVTRADYLTLRLGFIKNHNTGSKFDFYSYMVRCMEDEFQEIVGISAWLWAFVVAYMLFNVSGTKFYFWVCFLPVVMVLVVGAKLQHIIATLAIESAMATNPRSAIKPRDELFWFSNPRILLKLIHFVLFQNAFELATFLWYWSVNPDSVQLQHAASIRPCNSEQCKSNVLSTYLDHFQYSRSLGQRLVTEILNKSFVWQMGSEYKHSIFQDNVKEKLNIWRKDAKKKAKLANMPENSKAPSPGDNVFHDRSADGSTTTEFEEGPFHDIRSGAVAARDEQ</sequence>
<evidence type="ECO:0000256" key="9">
    <source>
        <dbReference type="SAM" id="MobiDB-lite"/>
    </source>
</evidence>
<dbReference type="PANTHER" id="PTHR31942:SF77">
    <property type="entry name" value="MLO-LIKE PROTEIN 14"/>
    <property type="match status" value="1"/>
</dbReference>
<keyword evidence="12" id="KW-1185">Reference proteome</keyword>
<feature type="compositionally biased region" description="Basic and acidic residues" evidence="9">
    <location>
        <begin position="527"/>
        <end position="543"/>
    </location>
</feature>
<keyword evidence="7 8" id="KW-0568">Pathogenesis-related protein</keyword>
<keyword evidence="6 8" id="KW-0472">Membrane</keyword>
<evidence type="ECO:0000256" key="3">
    <source>
        <dbReference type="ARBA" id="ARBA00022692"/>
    </source>
</evidence>
<evidence type="ECO:0000256" key="1">
    <source>
        <dbReference type="ARBA" id="ARBA00004141"/>
    </source>
</evidence>
<dbReference type="GO" id="GO:0016020">
    <property type="term" value="C:membrane"/>
    <property type="evidence" value="ECO:0007669"/>
    <property type="project" value="UniProtKB-SubCell"/>
</dbReference>
<comment type="similarity">
    <text evidence="2 8">Belongs to the MLO family.</text>
</comment>
<dbReference type="Pfam" id="PF03094">
    <property type="entry name" value="Mlo"/>
    <property type="match status" value="1"/>
</dbReference>
<reference evidence="11 12" key="1">
    <citation type="submission" date="2024-09" db="EMBL/GenBank/DDBJ databases">
        <title>Chromosome-scale assembly of Riccia fluitans.</title>
        <authorList>
            <person name="Paukszto L."/>
            <person name="Sawicki J."/>
            <person name="Karawczyk K."/>
            <person name="Piernik-Szablinska J."/>
            <person name="Szczecinska M."/>
            <person name="Mazdziarz M."/>
        </authorList>
    </citation>
    <scope>NUCLEOTIDE SEQUENCE [LARGE SCALE GENOMIC DNA]</scope>
    <source>
        <strain evidence="11">Rf_01</strain>
        <tissue evidence="11">Aerial parts of the thallus</tissue>
    </source>
</reference>
<comment type="caution">
    <text evidence="11">The sequence shown here is derived from an EMBL/GenBank/DDBJ whole genome shotgun (WGS) entry which is preliminary data.</text>
</comment>
<proteinExistence type="inferred from homology"/>
<keyword evidence="8" id="KW-0112">Calmodulin-binding</keyword>
<evidence type="ECO:0000256" key="6">
    <source>
        <dbReference type="ARBA" id="ARBA00023136"/>
    </source>
</evidence>
<keyword evidence="4 8" id="KW-0611">Plant defense</keyword>
<comment type="domain">
    <text evidence="8">The C-terminus contains a calmodulin-binding domain, which binds calmodulin in a calcium-dependent fashion.</text>
</comment>
<keyword evidence="3 8" id="KW-0812">Transmembrane</keyword>
<gene>
    <name evidence="8" type="primary">MLO</name>
    <name evidence="11" type="ORF">R1flu_005659</name>
</gene>
<comment type="function">
    <text evidence="8">May be involved in modulation of pathogen defense and leaf cell death.</text>
</comment>
<evidence type="ECO:0000256" key="4">
    <source>
        <dbReference type="ARBA" id="ARBA00022821"/>
    </source>
</evidence>
<evidence type="ECO:0000256" key="5">
    <source>
        <dbReference type="ARBA" id="ARBA00022989"/>
    </source>
</evidence>
<evidence type="ECO:0000256" key="10">
    <source>
        <dbReference type="SAM" id="Phobius"/>
    </source>
</evidence>
<keyword evidence="5 8" id="KW-1133">Transmembrane helix</keyword>
<dbReference type="EMBL" id="JBHFFA010000003">
    <property type="protein sequence ID" value="KAL2634180.1"/>
    <property type="molecule type" value="Genomic_DNA"/>
</dbReference>
<feature type="transmembrane region" description="Helical" evidence="10">
    <location>
        <begin position="176"/>
        <end position="198"/>
    </location>
</feature>
<evidence type="ECO:0000256" key="7">
    <source>
        <dbReference type="ARBA" id="ARBA00023265"/>
    </source>
</evidence>
<dbReference type="GO" id="GO:0005516">
    <property type="term" value="F:calmodulin binding"/>
    <property type="evidence" value="ECO:0007669"/>
    <property type="project" value="UniProtKB-KW"/>
</dbReference>
<evidence type="ECO:0000256" key="2">
    <source>
        <dbReference type="ARBA" id="ARBA00006574"/>
    </source>
</evidence>
<feature type="transmembrane region" description="Helical" evidence="10">
    <location>
        <begin position="329"/>
        <end position="362"/>
    </location>
</feature>
<dbReference type="AlphaFoldDB" id="A0ABD1YUM0"/>
<dbReference type="InterPro" id="IPR004326">
    <property type="entry name" value="Mlo"/>
</dbReference>
<feature type="region of interest" description="Disordered" evidence="9">
    <location>
        <begin position="493"/>
        <end position="543"/>
    </location>
</feature>
<feature type="region of interest" description="Disordered" evidence="9">
    <location>
        <begin position="103"/>
        <end position="124"/>
    </location>
</feature>
<evidence type="ECO:0000313" key="12">
    <source>
        <dbReference type="Proteomes" id="UP001605036"/>
    </source>
</evidence>
<evidence type="ECO:0000313" key="11">
    <source>
        <dbReference type="EMBL" id="KAL2634180.1"/>
    </source>
</evidence>
<protein>
    <recommendedName>
        <fullName evidence="8">MLO-like protein</fullName>
    </recommendedName>
</protein>
<feature type="transmembrane region" description="Helical" evidence="10">
    <location>
        <begin position="305"/>
        <end position="323"/>
    </location>
</feature>
<evidence type="ECO:0000256" key="8">
    <source>
        <dbReference type="RuleBase" id="RU280816"/>
    </source>
</evidence>
<organism evidence="11 12">
    <name type="scientific">Riccia fluitans</name>
    <dbReference type="NCBI Taxonomy" id="41844"/>
    <lineage>
        <taxon>Eukaryota</taxon>
        <taxon>Viridiplantae</taxon>
        <taxon>Streptophyta</taxon>
        <taxon>Embryophyta</taxon>
        <taxon>Marchantiophyta</taxon>
        <taxon>Marchantiopsida</taxon>
        <taxon>Marchantiidae</taxon>
        <taxon>Marchantiales</taxon>
        <taxon>Ricciaceae</taxon>
        <taxon>Riccia</taxon>
    </lineage>
</organism>
<name>A0ABD1YUM0_9MARC</name>
<feature type="transmembrane region" description="Helical" evidence="10">
    <location>
        <begin position="63"/>
        <end position="83"/>
    </location>
</feature>